<evidence type="ECO:0000259" key="1">
    <source>
        <dbReference type="SMART" id="SM00881"/>
    </source>
</evidence>
<protein>
    <submittedName>
        <fullName evidence="2">CoA-binding protein</fullName>
    </submittedName>
</protein>
<dbReference type="InterPro" id="IPR036291">
    <property type="entry name" value="NAD(P)-bd_dom_sf"/>
</dbReference>
<dbReference type="PANTHER" id="PTHR33303:SF2">
    <property type="entry name" value="COA-BINDING DOMAIN-CONTAINING PROTEIN"/>
    <property type="match status" value="1"/>
</dbReference>
<evidence type="ECO:0000313" key="2">
    <source>
        <dbReference type="EMBL" id="MEK0085521.1"/>
    </source>
</evidence>
<dbReference type="Proteomes" id="UP001375743">
    <property type="component" value="Unassembled WGS sequence"/>
</dbReference>
<dbReference type="InterPro" id="IPR003781">
    <property type="entry name" value="CoA-bd"/>
</dbReference>
<keyword evidence="3" id="KW-1185">Reference proteome</keyword>
<dbReference type="EMBL" id="JBBLZC010000029">
    <property type="protein sequence ID" value="MEK0085521.1"/>
    <property type="molecule type" value="Genomic_DNA"/>
</dbReference>
<evidence type="ECO:0000313" key="3">
    <source>
        <dbReference type="Proteomes" id="UP001375743"/>
    </source>
</evidence>
<dbReference type="RefSeq" id="WP_418161372.1">
    <property type="nucleotide sequence ID" value="NZ_JBBLZC010000029.1"/>
</dbReference>
<feature type="domain" description="CoA-binding" evidence="1">
    <location>
        <begin position="16"/>
        <end position="110"/>
    </location>
</feature>
<gene>
    <name evidence="2" type="ORF">U1T56_20405</name>
</gene>
<dbReference type="SUPFAM" id="SSF51735">
    <property type="entry name" value="NAD(P)-binding Rossmann-fold domains"/>
    <property type="match status" value="1"/>
</dbReference>
<name>A0ABU8XWE4_9PROT</name>
<comment type="caution">
    <text evidence="2">The sequence shown here is derived from an EMBL/GenBank/DDBJ whole genome shotgun (WGS) entry which is preliminary data.</text>
</comment>
<dbReference type="Pfam" id="PF13380">
    <property type="entry name" value="CoA_binding_2"/>
    <property type="match status" value="1"/>
</dbReference>
<reference evidence="2 3" key="1">
    <citation type="submission" date="2024-01" db="EMBL/GenBank/DDBJ databases">
        <title>Multi-omics insights into the function and evolution of sodium benzoate biodegradation pathways in Benzoatithermus flavus gen. nov., sp. nov. from hot spring.</title>
        <authorList>
            <person name="Hu C.-J."/>
            <person name="Li W.-J."/>
        </authorList>
    </citation>
    <scope>NUCLEOTIDE SEQUENCE [LARGE SCALE GENOMIC DNA]</scope>
    <source>
        <strain evidence="2 3">SYSU G07066</strain>
    </source>
</reference>
<dbReference type="PANTHER" id="PTHR33303">
    <property type="entry name" value="CYTOPLASMIC PROTEIN-RELATED"/>
    <property type="match status" value="1"/>
</dbReference>
<dbReference type="SMART" id="SM00881">
    <property type="entry name" value="CoA_binding"/>
    <property type="match status" value="1"/>
</dbReference>
<dbReference type="Gene3D" id="3.40.50.720">
    <property type="entry name" value="NAD(P)-binding Rossmann-like Domain"/>
    <property type="match status" value="1"/>
</dbReference>
<organism evidence="2 3">
    <name type="scientific">Benzoatithermus flavus</name>
    <dbReference type="NCBI Taxonomy" id="3108223"/>
    <lineage>
        <taxon>Bacteria</taxon>
        <taxon>Pseudomonadati</taxon>
        <taxon>Pseudomonadota</taxon>
        <taxon>Alphaproteobacteria</taxon>
        <taxon>Geminicoccales</taxon>
        <taxon>Geminicoccaceae</taxon>
        <taxon>Benzoatithermus</taxon>
    </lineage>
</organism>
<sequence>MPEPLVYDDNDLRRILQKVKTIAMVGASTNEMRPSYFAMLYLQGKGYRVLPVNPRSAGETLLGETVYPDLASLPVVPDMVSIFRRSEEAGAVADEAVRRGIKVIWMQLGVRDDAAAERARAQGAEVVMDRCPKIEYGRLFGEIGWLGVNRGIVSAKRGTAVQLRKKKGGLV</sequence>
<accession>A0ABU8XWE4</accession>
<proteinExistence type="predicted"/>